<evidence type="ECO:0000256" key="2">
    <source>
        <dbReference type="HAMAP-Rule" id="MF_00975"/>
    </source>
</evidence>
<dbReference type="RefSeq" id="WP_042693708.1">
    <property type="nucleotide sequence ID" value="NZ_CABMAB010000026.1"/>
</dbReference>
<comment type="subunit">
    <text evidence="2">Component of the archaeal exosome complex. Forms a trimer of Rrp4 and/or Csl4 subunits. The trimer associates with an hexameric ring-like arrangement composed of 3 Rrp41-Rrp42 heterodimers. Interacts with DnaG.</text>
</comment>
<dbReference type="GO" id="GO:0005737">
    <property type="term" value="C:cytoplasm"/>
    <property type="evidence" value="ECO:0007669"/>
    <property type="project" value="UniProtKB-SubCell"/>
</dbReference>
<dbReference type="SMART" id="SM00316">
    <property type="entry name" value="S1"/>
    <property type="match status" value="1"/>
</dbReference>
<reference evidence="5" key="1">
    <citation type="journal article" date="2016" name="Genome Announc.">
        <title>Draft Genome Sequences of Methanobrevibacter curvatus DSM11111, Methanobrevibacter cuticularis DSM11139, Methanobrevibacter filiformis DSM11501, and Methanobrevibacter oralis DSM7256.</title>
        <authorList>
            <person name="Poehlein A."/>
            <person name="Seedorf H."/>
        </authorList>
    </citation>
    <scope>NUCLEOTIDE SEQUENCE [LARGE SCALE GENOMIC DNA]</scope>
    <source>
        <strain evidence="5">DSM 7256 / JCM 30027 / ZR</strain>
    </source>
</reference>
<dbReference type="AlphaFoldDB" id="A0A166BS85"/>
<keyword evidence="1 2" id="KW-0271">Exosome</keyword>
<feature type="binding site" evidence="2">
    <location>
        <position position="174"/>
    </location>
    <ligand>
        <name>Zn(2+)</name>
        <dbReference type="ChEBI" id="CHEBI:29105"/>
    </ligand>
</feature>
<dbReference type="InterPro" id="IPR030850">
    <property type="entry name" value="Exosome_Csl4_arc"/>
</dbReference>
<dbReference type="GO" id="GO:0003676">
    <property type="term" value="F:nucleic acid binding"/>
    <property type="evidence" value="ECO:0007669"/>
    <property type="project" value="InterPro"/>
</dbReference>
<proteinExistence type="inferred from homology"/>
<comment type="subcellular location">
    <subcellularLocation>
        <location evidence="2">Cytoplasm</location>
    </subcellularLocation>
</comment>
<dbReference type="GO" id="GO:0000178">
    <property type="term" value="C:exosome (RNase complex)"/>
    <property type="evidence" value="ECO:0007669"/>
    <property type="project" value="UniProtKB-KW"/>
</dbReference>
<dbReference type="Gene3D" id="2.40.50.140">
    <property type="entry name" value="Nucleic acid-binding proteins"/>
    <property type="match status" value="1"/>
</dbReference>
<dbReference type="GO" id="GO:0006401">
    <property type="term" value="P:RNA catabolic process"/>
    <property type="evidence" value="ECO:0007669"/>
    <property type="project" value="UniProtKB-UniRule"/>
</dbReference>
<name>A0A166BS85_METOA</name>
<dbReference type="PROSITE" id="PS50126">
    <property type="entry name" value="S1"/>
    <property type="match status" value="1"/>
</dbReference>
<dbReference type="HAMAP" id="MF_00975">
    <property type="entry name" value="Exosome_Csl4"/>
    <property type="match status" value="1"/>
</dbReference>
<dbReference type="Gene3D" id="2.40.50.100">
    <property type="match status" value="1"/>
</dbReference>
<dbReference type="InterPro" id="IPR012340">
    <property type="entry name" value="NA-bd_OB-fold"/>
</dbReference>
<dbReference type="EMBL" id="LWMU01000046">
    <property type="protein sequence ID" value="KZX13753.1"/>
    <property type="molecule type" value="Genomic_DNA"/>
</dbReference>
<keyword evidence="2" id="KW-0862">Zinc</keyword>
<protein>
    <recommendedName>
        <fullName evidence="2">Exosome complex component Csl4</fullName>
    </recommendedName>
</protein>
<comment type="function">
    <text evidence="2">Non-catalytic component of the exosome, which is a complex involved in RNA degradation. Increases the RNA binding and the efficiency of RNA degradation. Helpful for the interaction of the exosome with A-poor RNAs.</text>
</comment>
<dbReference type="PATRIC" id="fig|66851.6.peg.454"/>
<dbReference type="PANTHER" id="PTHR12686">
    <property type="entry name" value="3'-5' EXORIBONUCLEASE CSL4-RELATED"/>
    <property type="match status" value="1"/>
</dbReference>
<feature type="binding site" evidence="2">
    <location>
        <position position="171"/>
    </location>
    <ligand>
        <name>Zn(2+)</name>
        <dbReference type="ChEBI" id="CHEBI:29105"/>
    </ligand>
</feature>
<evidence type="ECO:0000313" key="4">
    <source>
        <dbReference type="EMBL" id="KZX13753.1"/>
    </source>
</evidence>
<dbReference type="PANTHER" id="PTHR12686:SF8">
    <property type="entry name" value="EXOSOME COMPLEX COMPONENT CSL4"/>
    <property type="match status" value="1"/>
</dbReference>
<dbReference type="NCBIfam" id="NF034126">
    <property type="entry name" value="PRK09521.1"/>
    <property type="match status" value="1"/>
</dbReference>
<comment type="caution">
    <text evidence="4">The sequence shown here is derived from an EMBL/GenBank/DDBJ whole genome shotgun (WGS) entry which is preliminary data.</text>
</comment>
<dbReference type="Gene3D" id="2.20.70.10">
    <property type="match status" value="1"/>
</dbReference>
<keyword evidence="2" id="KW-0479">Metal-binding</keyword>
<dbReference type="SUPFAM" id="SSF110324">
    <property type="entry name" value="Ribosomal L27 protein-like"/>
    <property type="match status" value="1"/>
</dbReference>
<keyword evidence="2" id="KW-0963">Cytoplasm</keyword>
<feature type="domain" description="S1 motif" evidence="3">
    <location>
        <begin position="65"/>
        <end position="142"/>
    </location>
</feature>
<sequence length="190" mass="21336">MSIKEEEIVMPGEKLGIIEQYLPGYGTYDDDGEIKSSVLGSVKIDQKRKVISVEGDAKPALLKKGDVVYGQISDIKPQRANVNIECIKNNSRPLALPYIGSIHISQAKKDYLDKLSYAFKIGDIIEAKVVKITGDNVDLSTTDDYCGVLKAMCTRCRDYMHTTQKDSELQCNTCNKKEKRKISKNYINNY</sequence>
<gene>
    <name evidence="2" type="primary">csl4</name>
    <name evidence="4" type="ORF">MBORA_03940</name>
</gene>
<comment type="similarity">
    <text evidence="2">Belongs to the CSL4 family.</text>
</comment>
<dbReference type="SUPFAM" id="SSF50249">
    <property type="entry name" value="Nucleic acid-binding proteins"/>
    <property type="match status" value="1"/>
</dbReference>
<accession>A0A166BS85</accession>
<dbReference type="Proteomes" id="UP000077428">
    <property type="component" value="Unassembled WGS sequence"/>
</dbReference>
<evidence type="ECO:0000313" key="5">
    <source>
        <dbReference type="Proteomes" id="UP000077428"/>
    </source>
</evidence>
<evidence type="ECO:0000259" key="3">
    <source>
        <dbReference type="PROSITE" id="PS50126"/>
    </source>
</evidence>
<dbReference type="GO" id="GO:0008270">
    <property type="term" value="F:zinc ion binding"/>
    <property type="evidence" value="ECO:0007669"/>
    <property type="project" value="UniProtKB-UniRule"/>
</dbReference>
<dbReference type="OrthoDB" id="6768at2157"/>
<evidence type="ECO:0000256" key="1">
    <source>
        <dbReference type="ARBA" id="ARBA00022835"/>
    </source>
</evidence>
<dbReference type="GO" id="GO:0006396">
    <property type="term" value="P:RNA processing"/>
    <property type="evidence" value="ECO:0007669"/>
    <property type="project" value="InterPro"/>
</dbReference>
<dbReference type="Pfam" id="PF14382">
    <property type="entry name" value="ECR1_N"/>
    <property type="match status" value="1"/>
</dbReference>
<feature type="binding site" evidence="2">
    <location>
        <position position="156"/>
    </location>
    <ligand>
        <name>Zn(2+)</name>
        <dbReference type="ChEBI" id="CHEBI:29105"/>
    </ligand>
</feature>
<organism evidence="4 5">
    <name type="scientific">Methanobrevibacter oralis</name>
    <dbReference type="NCBI Taxonomy" id="66851"/>
    <lineage>
        <taxon>Archaea</taxon>
        <taxon>Methanobacteriati</taxon>
        <taxon>Methanobacteriota</taxon>
        <taxon>Methanomada group</taxon>
        <taxon>Methanobacteria</taxon>
        <taxon>Methanobacteriales</taxon>
        <taxon>Methanobacteriaceae</taxon>
        <taxon>Methanobrevibacter</taxon>
    </lineage>
</organism>
<dbReference type="InterPro" id="IPR039771">
    <property type="entry name" value="Csl4"/>
</dbReference>
<dbReference type="InterPro" id="IPR003029">
    <property type="entry name" value="S1_domain"/>
</dbReference>
<keyword evidence="5" id="KW-1185">Reference proteome</keyword>
<feature type="binding site" evidence="2">
    <location>
        <position position="153"/>
    </location>
    <ligand>
        <name>Zn(2+)</name>
        <dbReference type="ChEBI" id="CHEBI:29105"/>
    </ligand>
</feature>
<dbReference type="InterPro" id="IPR025721">
    <property type="entry name" value="Exosome_cplx_N_dom"/>
</dbReference>
<dbReference type="STRING" id="66851.MBORA_03940"/>